<accession>A0ABT6Y2E2</accession>
<dbReference type="InterPro" id="IPR005467">
    <property type="entry name" value="His_kinase_dom"/>
</dbReference>
<dbReference type="Pfam" id="PF02518">
    <property type="entry name" value="HATPase_c"/>
    <property type="match status" value="1"/>
</dbReference>
<dbReference type="SUPFAM" id="SSF47384">
    <property type="entry name" value="Homodimeric domain of signal transducing histidine kinase"/>
    <property type="match status" value="1"/>
</dbReference>
<protein>
    <recommendedName>
        <fullName evidence="2">histidine kinase</fullName>
        <ecNumber evidence="2">2.7.13.3</ecNumber>
    </recommendedName>
</protein>
<dbReference type="PRINTS" id="PR00344">
    <property type="entry name" value="BCTRLSENSOR"/>
</dbReference>
<name>A0ABT6Y2E2_9BACT</name>
<dbReference type="GO" id="GO:0016301">
    <property type="term" value="F:kinase activity"/>
    <property type="evidence" value="ECO:0007669"/>
    <property type="project" value="UniProtKB-KW"/>
</dbReference>
<dbReference type="PANTHER" id="PTHR43711">
    <property type="entry name" value="TWO-COMPONENT HISTIDINE KINASE"/>
    <property type="match status" value="1"/>
</dbReference>
<dbReference type="SMART" id="SM00388">
    <property type="entry name" value="HisKA"/>
    <property type="match status" value="1"/>
</dbReference>
<evidence type="ECO:0000256" key="5">
    <source>
        <dbReference type="ARBA" id="ARBA00022777"/>
    </source>
</evidence>
<evidence type="ECO:0000256" key="6">
    <source>
        <dbReference type="ARBA" id="ARBA00023012"/>
    </source>
</evidence>
<proteinExistence type="predicted"/>
<dbReference type="SMART" id="SM00387">
    <property type="entry name" value="HATPase_c"/>
    <property type="match status" value="1"/>
</dbReference>
<sequence length="413" mass="47114">MKIQHKNIPYILIASTLGVIALVIIQIIWMRHSWRLSEEIFNQRVTSALCSTIKSYKDGAYCNDGKCAVVDMSGETLISNISELPHDIVNTKDFRETLDRNLANYQVFLPYQISLSTNSFCATDVFQTAISFKNHHGNESYLRVTFPTKERYILGGMTVMVLATLFIVGFITVVLLMVNWSLMKQKLLLQTNVDFFNNMAHEFRTPLSSIGLAVNRLTKKHEDLRENPFLAVIKRENTQLLQEVERVLHLAKIENGEYILEKEKLSTESLIRASIDSLSMSISEKNALVVLEGFREDMCVIGDRQHLVNTFRNLIENALKYNENTPEIRITAKLQSQDIVISFEDNGIGIPVSQRSLIFEKFQRVHQTTHAFKGFGLGLAYVKNMLELHKGNIQVKSEDKKGSCFEVYLPLSL</sequence>
<keyword evidence="7" id="KW-1133">Transmembrane helix</keyword>
<evidence type="ECO:0000313" key="9">
    <source>
        <dbReference type="EMBL" id="MDI9857732.1"/>
    </source>
</evidence>
<comment type="catalytic activity">
    <reaction evidence="1">
        <text>ATP + protein L-histidine = ADP + protein N-phospho-L-histidine.</text>
        <dbReference type="EC" id="2.7.13.3"/>
    </reaction>
</comment>
<keyword evidence="5 9" id="KW-0418">Kinase</keyword>
<keyword evidence="3" id="KW-0597">Phosphoprotein</keyword>
<dbReference type="PANTHER" id="PTHR43711:SF26">
    <property type="entry name" value="SENSOR HISTIDINE KINASE RCSC"/>
    <property type="match status" value="1"/>
</dbReference>
<dbReference type="CDD" id="cd00082">
    <property type="entry name" value="HisKA"/>
    <property type="match status" value="1"/>
</dbReference>
<dbReference type="InterPro" id="IPR003594">
    <property type="entry name" value="HATPase_dom"/>
</dbReference>
<dbReference type="InterPro" id="IPR004358">
    <property type="entry name" value="Sig_transdc_His_kin-like_C"/>
</dbReference>
<comment type="caution">
    <text evidence="9">The sequence shown here is derived from an EMBL/GenBank/DDBJ whole genome shotgun (WGS) entry which is preliminary data.</text>
</comment>
<keyword evidence="10" id="KW-1185">Reference proteome</keyword>
<feature type="transmembrane region" description="Helical" evidence="7">
    <location>
        <begin position="7"/>
        <end position="29"/>
    </location>
</feature>
<evidence type="ECO:0000256" key="1">
    <source>
        <dbReference type="ARBA" id="ARBA00000085"/>
    </source>
</evidence>
<evidence type="ECO:0000313" key="10">
    <source>
        <dbReference type="Proteomes" id="UP001236507"/>
    </source>
</evidence>
<dbReference type="InterPro" id="IPR050736">
    <property type="entry name" value="Sensor_HK_Regulatory"/>
</dbReference>
<dbReference type="EMBL" id="JASHIF010000002">
    <property type="protein sequence ID" value="MDI9857732.1"/>
    <property type="molecule type" value="Genomic_DNA"/>
</dbReference>
<keyword evidence="7" id="KW-0812">Transmembrane</keyword>
<evidence type="ECO:0000259" key="8">
    <source>
        <dbReference type="PROSITE" id="PS50109"/>
    </source>
</evidence>
<dbReference type="Gene3D" id="3.30.565.10">
    <property type="entry name" value="Histidine kinase-like ATPase, C-terminal domain"/>
    <property type="match status" value="1"/>
</dbReference>
<evidence type="ECO:0000256" key="4">
    <source>
        <dbReference type="ARBA" id="ARBA00022679"/>
    </source>
</evidence>
<gene>
    <name evidence="9" type="ORF">QM524_00800</name>
</gene>
<dbReference type="PROSITE" id="PS50109">
    <property type="entry name" value="HIS_KIN"/>
    <property type="match status" value="1"/>
</dbReference>
<feature type="domain" description="Histidine kinase" evidence="8">
    <location>
        <begin position="198"/>
        <end position="413"/>
    </location>
</feature>
<dbReference type="EC" id="2.7.13.3" evidence="2"/>
<dbReference type="Pfam" id="PF00512">
    <property type="entry name" value="HisKA"/>
    <property type="match status" value="1"/>
</dbReference>
<keyword evidence="6" id="KW-0902">Two-component regulatory system</keyword>
<dbReference type="RefSeq" id="WP_283343048.1">
    <property type="nucleotide sequence ID" value="NZ_JASHIF010000002.1"/>
</dbReference>
<dbReference type="SUPFAM" id="SSF55874">
    <property type="entry name" value="ATPase domain of HSP90 chaperone/DNA topoisomerase II/histidine kinase"/>
    <property type="match status" value="1"/>
</dbReference>
<feature type="transmembrane region" description="Helical" evidence="7">
    <location>
        <begin position="152"/>
        <end position="178"/>
    </location>
</feature>
<dbReference type="InterPro" id="IPR036890">
    <property type="entry name" value="HATPase_C_sf"/>
</dbReference>
<evidence type="ECO:0000256" key="7">
    <source>
        <dbReference type="SAM" id="Phobius"/>
    </source>
</evidence>
<reference evidence="9 10" key="1">
    <citation type="submission" date="2023-05" db="EMBL/GenBank/DDBJ databases">
        <title>Novel species of genus Flectobacillus isolated from stream in China.</title>
        <authorList>
            <person name="Lu H."/>
        </authorList>
    </citation>
    <scope>NUCLEOTIDE SEQUENCE [LARGE SCALE GENOMIC DNA]</scope>
    <source>
        <strain evidence="9 10">KCTC 42575</strain>
    </source>
</reference>
<organism evidence="9 10">
    <name type="scientific">Flectobacillus roseus</name>
    <dbReference type="NCBI Taxonomy" id="502259"/>
    <lineage>
        <taxon>Bacteria</taxon>
        <taxon>Pseudomonadati</taxon>
        <taxon>Bacteroidota</taxon>
        <taxon>Cytophagia</taxon>
        <taxon>Cytophagales</taxon>
        <taxon>Flectobacillaceae</taxon>
        <taxon>Flectobacillus</taxon>
    </lineage>
</organism>
<dbReference type="Proteomes" id="UP001236507">
    <property type="component" value="Unassembled WGS sequence"/>
</dbReference>
<keyword evidence="7" id="KW-0472">Membrane</keyword>
<evidence type="ECO:0000256" key="3">
    <source>
        <dbReference type="ARBA" id="ARBA00022553"/>
    </source>
</evidence>
<dbReference type="InterPro" id="IPR036097">
    <property type="entry name" value="HisK_dim/P_sf"/>
</dbReference>
<dbReference type="Gene3D" id="1.10.287.130">
    <property type="match status" value="1"/>
</dbReference>
<evidence type="ECO:0000256" key="2">
    <source>
        <dbReference type="ARBA" id="ARBA00012438"/>
    </source>
</evidence>
<keyword evidence="4" id="KW-0808">Transferase</keyword>
<dbReference type="CDD" id="cd00075">
    <property type="entry name" value="HATPase"/>
    <property type="match status" value="1"/>
</dbReference>
<dbReference type="InterPro" id="IPR003661">
    <property type="entry name" value="HisK_dim/P_dom"/>
</dbReference>